<keyword evidence="13" id="KW-1185">Reference proteome</keyword>
<feature type="transmembrane region" description="Helical" evidence="10">
    <location>
        <begin position="43"/>
        <end position="61"/>
    </location>
</feature>
<dbReference type="PROSITE" id="PS50109">
    <property type="entry name" value="HIS_KIN"/>
    <property type="match status" value="1"/>
</dbReference>
<keyword evidence="4 10" id="KW-0812">Transmembrane</keyword>
<dbReference type="InterPro" id="IPR003594">
    <property type="entry name" value="HATPase_dom"/>
</dbReference>
<feature type="compositionally biased region" description="Polar residues" evidence="9">
    <location>
        <begin position="396"/>
        <end position="406"/>
    </location>
</feature>
<dbReference type="SMART" id="SM00387">
    <property type="entry name" value="HATPase_c"/>
    <property type="match status" value="1"/>
</dbReference>
<feature type="transmembrane region" description="Helical" evidence="10">
    <location>
        <begin position="81"/>
        <end position="105"/>
    </location>
</feature>
<evidence type="ECO:0000256" key="6">
    <source>
        <dbReference type="ARBA" id="ARBA00022989"/>
    </source>
</evidence>
<dbReference type="Pfam" id="PF02518">
    <property type="entry name" value="HATPase_c"/>
    <property type="match status" value="1"/>
</dbReference>
<dbReference type="EMBL" id="MIHA01000014">
    <property type="protein sequence ID" value="ODQ88531.1"/>
    <property type="molecule type" value="Genomic_DNA"/>
</dbReference>
<keyword evidence="5" id="KW-0418">Kinase</keyword>
<sequence>MDRLTRLLAAEPVRVTAVLRLPLIALICVLVWVWEVDHWLPEVYIVVLGVWAVAAVLWLVLVTRRPVLPRWADWASTGIDVLVVVVLCLVSGGATEALLPVFFLLPIAVAFQDRPLLTALLGVGTAAAYLAVWIVYSKRDDSVGLPNVVYTQFGFLLWSAVAMTALCVVLVRRQARVITLQDVRRQLVSEAMQADERHNREVAEHLHDGPLQTLLAARLDLDEARERVDDPALEAAYTALQQTAAALRSTVTELHPQVLAQLGLTPAVRELVRQFEARGEHVVDADLEEVGKPDSQQLLYRAARELLTNIGKHAGASTVRVTLSRVHDRIVLTVADDGCGFDPAVVDRYVADGHIGLGSLLARFDAMGGSMEVRSTPGQGTTVIATSPPEGELSPREQTQSRIDSA</sequence>
<evidence type="ECO:0000256" key="5">
    <source>
        <dbReference type="ARBA" id="ARBA00022777"/>
    </source>
</evidence>
<dbReference type="PANTHER" id="PTHR24421:SF37">
    <property type="entry name" value="SENSOR HISTIDINE KINASE NARS"/>
    <property type="match status" value="1"/>
</dbReference>
<keyword evidence="6 10" id="KW-1133">Transmembrane helix</keyword>
<keyword evidence="7" id="KW-0902">Two-component regulatory system</keyword>
<evidence type="ECO:0000256" key="3">
    <source>
        <dbReference type="ARBA" id="ARBA00022679"/>
    </source>
</evidence>
<dbReference type="GO" id="GO:0016301">
    <property type="term" value="F:kinase activity"/>
    <property type="evidence" value="ECO:0007669"/>
    <property type="project" value="UniProtKB-KW"/>
</dbReference>
<protein>
    <submittedName>
        <fullName evidence="12">ATPase</fullName>
    </submittedName>
</protein>
<name>A0A1E3RFA2_MYCFV</name>
<accession>A0A1E3RFA2</accession>
<evidence type="ECO:0000256" key="4">
    <source>
        <dbReference type="ARBA" id="ARBA00022692"/>
    </source>
</evidence>
<feature type="transmembrane region" description="Helical" evidence="10">
    <location>
        <begin position="148"/>
        <end position="171"/>
    </location>
</feature>
<dbReference type="Proteomes" id="UP000094053">
    <property type="component" value="Unassembled WGS sequence"/>
</dbReference>
<evidence type="ECO:0000313" key="12">
    <source>
        <dbReference type="EMBL" id="ODQ88531.1"/>
    </source>
</evidence>
<evidence type="ECO:0000313" key="13">
    <source>
        <dbReference type="Proteomes" id="UP000094053"/>
    </source>
</evidence>
<feature type="transmembrane region" description="Helical" evidence="10">
    <location>
        <begin position="117"/>
        <end position="136"/>
    </location>
</feature>
<evidence type="ECO:0000256" key="8">
    <source>
        <dbReference type="ARBA" id="ARBA00023136"/>
    </source>
</evidence>
<proteinExistence type="predicted"/>
<dbReference type="InterPro" id="IPR050482">
    <property type="entry name" value="Sensor_HK_TwoCompSys"/>
</dbReference>
<dbReference type="RefSeq" id="WP_069415171.1">
    <property type="nucleotide sequence ID" value="NZ_JACKUL010000012.1"/>
</dbReference>
<keyword evidence="3" id="KW-0808">Transferase</keyword>
<evidence type="ECO:0000256" key="1">
    <source>
        <dbReference type="ARBA" id="ARBA00004651"/>
    </source>
</evidence>
<dbReference type="PANTHER" id="PTHR24421">
    <property type="entry name" value="NITRATE/NITRITE SENSOR PROTEIN NARX-RELATED"/>
    <property type="match status" value="1"/>
</dbReference>
<dbReference type="SUPFAM" id="SSF55874">
    <property type="entry name" value="ATPase domain of HSP90 chaperone/DNA topoisomerase II/histidine kinase"/>
    <property type="match status" value="1"/>
</dbReference>
<keyword evidence="2" id="KW-1003">Cell membrane</keyword>
<dbReference type="GO" id="GO:0005886">
    <property type="term" value="C:plasma membrane"/>
    <property type="evidence" value="ECO:0007669"/>
    <property type="project" value="UniProtKB-SubCell"/>
</dbReference>
<keyword evidence="8 10" id="KW-0472">Membrane</keyword>
<feature type="region of interest" description="Disordered" evidence="9">
    <location>
        <begin position="373"/>
        <end position="406"/>
    </location>
</feature>
<gene>
    <name evidence="12" type="ORF">BHQ18_18835</name>
</gene>
<reference evidence="13" key="1">
    <citation type="submission" date="2016-09" db="EMBL/GenBank/DDBJ databases">
        <authorList>
            <person name="Greninger A.L."/>
            <person name="Jerome K.R."/>
            <person name="Mcnair B."/>
            <person name="Wallis C."/>
            <person name="Fang F."/>
        </authorList>
    </citation>
    <scope>NUCLEOTIDE SEQUENCE [LARGE SCALE GENOMIC DNA]</scope>
    <source>
        <strain evidence="13">M6</strain>
    </source>
</reference>
<evidence type="ECO:0000256" key="7">
    <source>
        <dbReference type="ARBA" id="ARBA00023012"/>
    </source>
</evidence>
<evidence type="ECO:0000256" key="9">
    <source>
        <dbReference type="SAM" id="MobiDB-lite"/>
    </source>
</evidence>
<dbReference type="GO" id="GO:0000160">
    <property type="term" value="P:phosphorelay signal transduction system"/>
    <property type="evidence" value="ECO:0007669"/>
    <property type="project" value="UniProtKB-KW"/>
</dbReference>
<dbReference type="STRING" id="1776.BHQ18_18835"/>
<feature type="transmembrane region" description="Helical" evidence="10">
    <location>
        <begin position="12"/>
        <end position="34"/>
    </location>
</feature>
<feature type="domain" description="Histidine kinase" evidence="11">
    <location>
        <begin position="202"/>
        <end position="391"/>
    </location>
</feature>
<comment type="subcellular location">
    <subcellularLocation>
        <location evidence="1">Cell membrane</location>
        <topology evidence="1">Multi-pass membrane protein</topology>
    </subcellularLocation>
</comment>
<evidence type="ECO:0000256" key="10">
    <source>
        <dbReference type="SAM" id="Phobius"/>
    </source>
</evidence>
<evidence type="ECO:0000256" key="2">
    <source>
        <dbReference type="ARBA" id="ARBA00022475"/>
    </source>
</evidence>
<dbReference type="OrthoDB" id="5243952at2"/>
<evidence type="ECO:0000259" key="11">
    <source>
        <dbReference type="PROSITE" id="PS50109"/>
    </source>
</evidence>
<dbReference type="Gene3D" id="3.30.565.10">
    <property type="entry name" value="Histidine kinase-like ATPase, C-terminal domain"/>
    <property type="match status" value="1"/>
</dbReference>
<dbReference type="InterPro" id="IPR036890">
    <property type="entry name" value="HATPase_C_sf"/>
</dbReference>
<feature type="compositionally biased region" description="Polar residues" evidence="9">
    <location>
        <begin position="376"/>
        <end position="385"/>
    </location>
</feature>
<dbReference type="AlphaFoldDB" id="A0A1E3RFA2"/>
<comment type="caution">
    <text evidence="12">The sequence shown here is derived from an EMBL/GenBank/DDBJ whole genome shotgun (WGS) entry which is preliminary data.</text>
</comment>
<dbReference type="InterPro" id="IPR005467">
    <property type="entry name" value="His_kinase_dom"/>
</dbReference>
<dbReference type="CDD" id="cd16917">
    <property type="entry name" value="HATPase_UhpB-NarQ-NarX-like"/>
    <property type="match status" value="1"/>
</dbReference>
<organism evidence="12 13">
    <name type="scientific">Mycolicibacterium flavescens</name>
    <name type="common">Mycobacterium flavescens</name>
    <dbReference type="NCBI Taxonomy" id="1776"/>
    <lineage>
        <taxon>Bacteria</taxon>
        <taxon>Bacillati</taxon>
        <taxon>Actinomycetota</taxon>
        <taxon>Actinomycetes</taxon>
        <taxon>Mycobacteriales</taxon>
        <taxon>Mycobacteriaceae</taxon>
        <taxon>Mycolicibacterium</taxon>
    </lineage>
</organism>